<keyword evidence="3" id="KW-0411">Iron-sulfur</keyword>
<protein>
    <submittedName>
        <fullName evidence="5">4Fe-4S dicluster domain-containing protein</fullName>
    </submittedName>
</protein>
<dbReference type="Gene3D" id="2.160.10.10">
    <property type="entry name" value="Hexapeptide repeat proteins"/>
    <property type="match status" value="1"/>
</dbReference>
<dbReference type="InterPro" id="IPR017896">
    <property type="entry name" value="4Fe4S_Fe-S-bd"/>
</dbReference>
<comment type="caution">
    <text evidence="5">The sequence shown here is derived from an EMBL/GenBank/DDBJ whole genome shotgun (WGS) entry which is preliminary data.</text>
</comment>
<dbReference type="InterPro" id="IPR017900">
    <property type="entry name" value="4Fe4S_Fe_S_CS"/>
</dbReference>
<keyword evidence="6" id="KW-1185">Reference proteome</keyword>
<name>A0A6I2V2S2_9FIRM</name>
<dbReference type="Pfam" id="PF12838">
    <property type="entry name" value="Fer4_7"/>
    <property type="match status" value="1"/>
</dbReference>
<reference evidence="5 6" key="1">
    <citation type="submission" date="2019-08" db="EMBL/GenBank/DDBJ databases">
        <title>In-depth cultivation of the pig gut microbiome towards novel bacterial diversity and tailored functional studies.</title>
        <authorList>
            <person name="Wylensek D."/>
            <person name="Hitch T.C.A."/>
            <person name="Clavel T."/>
        </authorList>
    </citation>
    <scope>NUCLEOTIDE SEQUENCE [LARGE SCALE GENOMIC DNA]</scope>
    <source>
        <strain evidence="6">WCA-380-WT-3B3</strain>
    </source>
</reference>
<dbReference type="InterPro" id="IPR007525">
    <property type="entry name" value="FrhB_FdhB_C"/>
</dbReference>
<dbReference type="Pfam" id="PF00132">
    <property type="entry name" value="Hexapep"/>
    <property type="match status" value="1"/>
</dbReference>
<keyword evidence="1" id="KW-0479">Metal-binding</keyword>
<evidence type="ECO:0000313" key="6">
    <source>
        <dbReference type="Proteomes" id="UP000430222"/>
    </source>
</evidence>
<dbReference type="SUPFAM" id="SSF54862">
    <property type="entry name" value="4Fe-4S ferredoxins"/>
    <property type="match status" value="1"/>
</dbReference>
<dbReference type="Gene3D" id="3.30.70.20">
    <property type="match status" value="1"/>
</dbReference>
<evidence type="ECO:0000256" key="3">
    <source>
        <dbReference type="ARBA" id="ARBA00023014"/>
    </source>
</evidence>
<dbReference type="InterPro" id="IPR001451">
    <property type="entry name" value="Hexapep"/>
</dbReference>
<dbReference type="InterPro" id="IPR052977">
    <property type="entry name" value="Polyferredoxin-like_ET"/>
</dbReference>
<dbReference type="SUPFAM" id="SSF51161">
    <property type="entry name" value="Trimeric LpxA-like enzymes"/>
    <property type="match status" value="1"/>
</dbReference>
<dbReference type="PANTHER" id="PTHR43193">
    <property type="match status" value="1"/>
</dbReference>
<dbReference type="InterPro" id="IPR011004">
    <property type="entry name" value="Trimer_LpxA-like_sf"/>
</dbReference>
<dbReference type="GO" id="GO:0046872">
    <property type="term" value="F:metal ion binding"/>
    <property type="evidence" value="ECO:0007669"/>
    <property type="project" value="UniProtKB-KW"/>
</dbReference>
<accession>A0A6I2V2S2</accession>
<dbReference type="AlphaFoldDB" id="A0A6I2V2S2"/>
<evidence type="ECO:0000256" key="2">
    <source>
        <dbReference type="ARBA" id="ARBA00023004"/>
    </source>
</evidence>
<organism evidence="5 6">
    <name type="scientific">Selenomonas montiformis</name>
    <dbReference type="NCBI Taxonomy" id="2652285"/>
    <lineage>
        <taxon>Bacteria</taxon>
        <taxon>Bacillati</taxon>
        <taxon>Bacillota</taxon>
        <taxon>Negativicutes</taxon>
        <taxon>Selenomonadales</taxon>
        <taxon>Selenomonadaceae</taxon>
        <taxon>Selenomonas</taxon>
    </lineage>
</organism>
<evidence type="ECO:0000259" key="4">
    <source>
        <dbReference type="PROSITE" id="PS51379"/>
    </source>
</evidence>
<evidence type="ECO:0000313" key="5">
    <source>
        <dbReference type="EMBL" id="MSV25956.1"/>
    </source>
</evidence>
<dbReference type="EMBL" id="VUNL01000020">
    <property type="protein sequence ID" value="MSV25956.1"/>
    <property type="molecule type" value="Genomic_DNA"/>
</dbReference>
<feature type="domain" description="4Fe-4S ferredoxin-type" evidence="4">
    <location>
        <begin position="35"/>
        <end position="65"/>
    </location>
</feature>
<evidence type="ECO:0000256" key="1">
    <source>
        <dbReference type="ARBA" id="ARBA00022723"/>
    </source>
</evidence>
<dbReference type="GO" id="GO:0051536">
    <property type="term" value="F:iron-sulfur cluster binding"/>
    <property type="evidence" value="ECO:0007669"/>
    <property type="project" value="UniProtKB-KW"/>
</dbReference>
<gene>
    <name evidence="5" type="ORF">FYJ78_12435</name>
</gene>
<feature type="domain" description="4Fe-4S ferredoxin-type" evidence="4">
    <location>
        <begin position="1"/>
        <end position="30"/>
    </location>
</feature>
<dbReference type="CDD" id="cd04647">
    <property type="entry name" value="LbH_MAT_like"/>
    <property type="match status" value="1"/>
</dbReference>
<dbReference type="Pfam" id="PF04432">
    <property type="entry name" value="FrhB_FdhB_C"/>
    <property type="match status" value="1"/>
</dbReference>
<sequence>MIDIKMKEDCCGCNACGDICPKGAISFVTDEEGFWYPQIDKSKCVDCGLCEKVCPMLHVDDLRERNTTQPVCYEGQHKNIEVVFASTSGGMFTALADAAYRKKGYVGGAVHNEDFSVSQFISNDRQDLQRLRRSKDLQSNSEGFFREVRKAVQTGEQVLVCGVPCQMAALRSFLQKDYDNLVIVDLICLGVNSPKVWRKYLDYIEEEHGAKIVNTENKNKEYGWRNLTQKFLLANGEEIFDTCENSLFTKGFIGSRLYCRPSCYACKFKGFPRLADITIGDYWGKEKHSDKTDDNLGTSVILVNTNKGATYFEQVKKRIHCKEIPLEWIVQGNPALVKPIATNTNVNRNDFFCELERDAFPQVVEKYSKAGVLTGKARLKQLLRPVLQKMRFAKKVLRVTRCHPKALYQTVRYSGIKNLWQQRGILCGTHCVLEIHPKAQLNFKGLLTLGAKGRFPTSSLETRLLVASKGKLEILGDMIIGYGSDIEVFEGAQLIIHGNKHGVSDTNIGCTIICGKQIEIQADVGMGRNVLIRDNNGNHYMNTSGYRTARPVVIGEKAWLCESCTIMPGVKIGRGAIVGAESMVTSSVPAHALVFGSPAEVVEKNVLWKV</sequence>
<proteinExistence type="predicted"/>
<dbReference type="Proteomes" id="UP000430222">
    <property type="component" value="Unassembled WGS sequence"/>
</dbReference>
<dbReference type="PANTHER" id="PTHR43193:SF2">
    <property type="entry name" value="POLYFERREDOXIN PROTEIN FWDF"/>
    <property type="match status" value="1"/>
</dbReference>
<keyword evidence="2" id="KW-0408">Iron</keyword>
<dbReference type="PROSITE" id="PS00198">
    <property type="entry name" value="4FE4S_FER_1"/>
    <property type="match status" value="1"/>
</dbReference>
<dbReference type="PROSITE" id="PS51379">
    <property type="entry name" value="4FE4S_FER_2"/>
    <property type="match status" value="2"/>
</dbReference>